<dbReference type="EMBL" id="CP134537">
    <property type="protein sequence ID" value="WNH07634.1"/>
    <property type="molecule type" value="Genomic_DNA"/>
</dbReference>
<evidence type="ECO:0000313" key="2">
    <source>
        <dbReference type="Proteomes" id="UP001302806"/>
    </source>
</evidence>
<protein>
    <recommendedName>
        <fullName evidence="3">Alpha/beta hydrolase</fullName>
    </recommendedName>
</protein>
<proteinExistence type="predicted"/>
<organism evidence="1 2">
    <name type="scientific">Thalassobellus suaedae</name>
    <dbReference type="NCBI Taxonomy" id="3074124"/>
    <lineage>
        <taxon>Bacteria</taxon>
        <taxon>Pseudomonadati</taxon>
        <taxon>Bacteroidota</taxon>
        <taxon>Flavobacteriia</taxon>
        <taxon>Flavobacteriales</taxon>
        <taxon>Flavobacteriaceae</taxon>
        <taxon>Thalassobellus</taxon>
    </lineage>
</organism>
<name>A0ABY9XPJ9_9FLAO</name>
<dbReference type="RefSeq" id="WP_415864522.1">
    <property type="nucleotide sequence ID" value="NZ_CP134537.1"/>
</dbReference>
<dbReference type="Proteomes" id="UP001302806">
    <property type="component" value="Chromosome"/>
</dbReference>
<reference evidence="1 2" key="1">
    <citation type="submission" date="2023-09" db="EMBL/GenBank/DDBJ databases">
        <title>Thalassobella suaedae gen. nov., sp. nov., a marine bacterium of the family Flavobacteriaceae isolated from a halophyte Suaeda japonica.</title>
        <authorList>
            <person name="Lee S.Y."/>
            <person name="Hwang C.Y."/>
        </authorList>
    </citation>
    <scope>NUCLEOTIDE SEQUENCE [LARGE SCALE GENOMIC DNA]</scope>
    <source>
        <strain evidence="1 2">HL-DH14</strain>
    </source>
</reference>
<evidence type="ECO:0008006" key="3">
    <source>
        <dbReference type="Google" id="ProtNLM"/>
    </source>
</evidence>
<sequence length="137" mass="15544">MKKNYLTILLFVFTLRVGYAQVIKTKLIDQGGSGNYPSIAVTEQSLPDFVVYRPENIQKAVKQQDRLPILVWANGGCMNSSIHQERLLSEIASHGYIIVAIGTLQMTVEERVHESTPDDELLKALDWIAKQYQNPRQ</sequence>
<dbReference type="InterPro" id="IPR029058">
    <property type="entry name" value="AB_hydrolase_fold"/>
</dbReference>
<dbReference type="Gene3D" id="3.40.50.1820">
    <property type="entry name" value="alpha/beta hydrolase"/>
    <property type="match status" value="1"/>
</dbReference>
<evidence type="ECO:0000313" key="1">
    <source>
        <dbReference type="EMBL" id="WNH07634.1"/>
    </source>
</evidence>
<accession>A0ABY9XPJ9</accession>
<gene>
    <name evidence="1" type="ORF">RHP51_10465</name>
</gene>
<dbReference type="SUPFAM" id="SSF53474">
    <property type="entry name" value="alpha/beta-Hydrolases"/>
    <property type="match status" value="1"/>
</dbReference>